<feature type="transmembrane region" description="Helical" evidence="7">
    <location>
        <begin position="203"/>
        <end position="223"/>
    </location>
</feature>
<keyword evidence="11" id="KW-1185">Reference proteome</keyword>
<evidence type="ECO:0000259" key="8">
    <source>
        <dbReference type="Pfam" id="PF00892"/>
    </source>
</evidence>
<feature type="transmembrane region" description="Helical" evidence="7">
    <location>
        <begin position="7"/>
        <end position="27"/>
    </location>
</feature>
<dbReference type="InterPro" id="IPR050638">
    <property type="entry name" value="AA-Vitamin_Transporters"/>
</dbReference>
<evidence type="ECO:0000256" key="5">
    <source>
        <dbReference type="ARBA" id="ARBA00023136"/>
    </source>
</evidence>
<feature type="region of interest" description="Disordered" evidence="6">
    <location>
        <begin position="292"/>
        <end position="322"/>
    </location>
</feature>
<dbReference type="Pfam" id="PF00892">
    <property type="entry name" value="EamA"/>
    <property type="match status" value="2"/>
</dbReference>
<evidence type="ECO:0000256" key="6">
    <source>
        <dbReference type="SAM" id="MobiDB-lite"/>
    </source>
</evidence>
<dbReference type="InterPro" id="IPR000620">
    <property type="entry name" value="EamA_dom"/>
</dbReference>
<feature type="transmembrane region" description="Helical" evidence="7">
    <location>
        <begin position="172"/>
        <end position="191"/>
    </location>
</feature>
<comment type="caution">
    <text evidence="10">The sequence shown here is derived from an EMBL/GenBank/DDBJ whole genome shotgun (WGS) entry which is preliminary data.</text>
</comment>
<comment type="similarity">
    <text evidence="2">Belongs to the EamA transporter family.</text>
</comment>
<evidence type="ECO:0000256" key="7">
    <source>
        <dbReference type="SAM" id="Phobius"/>
    </source>
</evidence>
<evidence type="ECO:0000256" key="4">
    <source>
        <dbReference type="ARBA" id="ARBA00022989"/>
    </source>
</evidence>
<dbReference type="SUPFAM" id="SSF103481">
    <property type="entry name" value="Multidrug resistance efflux transporter EmrE"/>
    <property type="match status" value="2"/>
</dbReference>
<protein>
    <submittedName>
        <fullName evidence="10">DMT family transporter</fullName>
    </submittedName>
</protein>
<gene>
    <name evidence="9" type="ORF">QWZ10_23040</name>
    <name evidence="10" type="ORF">QWZ10_24875</name>
</gene>
<dbReference type="PANTHER" id="PTHR32322">
    <property type="entry name" value="INNER MEMBRANE TRANSPORTER"/>
    <property type="match status" value="1"/>
</dbReference>
<evidence type="ECO:0000313" key="10">
    <source>
        <dbReference type="EMBL" id="MDN3714225.1"/>
    </source>
</evidence>
<feature type="transmembrane region" description="Helical" evidence="7">
    <location>
        <begin position="253"/>
        <end position="273"/>
    </location>
</feature>
<feature type="transmembrane region" description="Helical" evidence="7">
    <location>
        <begin position="88"/>
        <end position="108"/>
    </location>
</feature>
<feature type="domain" description="EamA" evidence="8">
    <location>
        <begin position="141"/>
        <end position="273"/>
    </location>
</feature>
<dbReference type="PANTHER" id="PTHR32322:SF2">
    <property type="entry name" value="EAMA DOMAIN-CONTAINING PROTEIN"/>
    <property type="match status" value="1"/>
</dbReference>
<reference evidence="10" key="1">
    <citation type="journal article" date="2014" name="Int. J. Syst. Evol. Microbiol.">
        <title>Complete genome of a new Firmicutes species belonging to the dominant human colonic microbiota ('Ruminococcus bicirculans') reveals two chromosomes and a selective capacity to utilize plant glucans.</title>
        <authorList>
            <consortium name="NISC Comparative Sequencing Program"/>
            <person name="Wegmann U."/>
            <person name="Louis P."/>
            <person name="Goesmann A."/>
            <person name="Henrissat B."/>
            <person name="Duncan S.H."/>
            <person name="Flint H.J."/>
        </authorList>
    </citation>
    <scope>NUCLEOTIDE SEQUENCE</scope>
    <source>
        <strain evidence="10">CECT 8482</strain>
    </source>
</reference>
<dbReference type="EMBL" id="JAUFRC010000003">
    <property type="protein sequence ID" value="MDN3713933.1"/>
    <property type="molecule type" value="Genomic_DNA"/>
</dbReference>
<evidence type="ECO:0000313" key="11">
    <source>
        <dbReference type="Proteomes" id="UP001243846"/>
    </source>
</evidence>
<keyword evidence="3 7" id="KW-0812">Transmembrane</keyword>
<feature type="domain" description="EamA" evidence="8">
    <location>
        <begin position="7"/>
        <end position="131"/>
    </location>
</feature>
<feature type="transmembrane region" description="Helical" evidence="7">
    <location>
        <begin position="33"/>
        <end position="50"/>
    </location>
</feature>
<evidence type="ECO:0000313" key="9">
    <source>
        <dbReference type="EMBL" id="MDN3713933.1"/>
    </source>
</evidence>
<accession>A0ABT8DCP1</accession>
<evidence type="ECO:0000256" key="3">
    <source>
        <dbReference type="ARBA" id="ARBA00022692"/>
    </source>
</evidence>
<name>A0ABT8DCP1_9RHOB</name>
<feature type="transmembrane region" description="Helical" evidence="7">
    <location>
        <begin position="62"/>
        <end position="82"/>
    </location>
</feature>
<evidence type="ECO:0000256" key="2">
    <source>
        <dbReference type="ARBA" id="ARBA00007362"/>
    </source>
</evidence>
<proteinExistence type="inferred from homology"/>
<dbReference type="RefSeq" id="WP_377687871.1">
    <property type="nucleotide sequence ID" value="NZ_JBHMDZ010000047.1"/>
</dbReference>
<keyword evidence="4 7" id="KW-1133">Transmembrane helix</keyword>
<sequence length="322" mass="33374">MSMSPKLAAAIAAILWGFTYIITTSFLPPNPMFNAALRALGGGLPLLLLARDFPPREWWGRILVLGTLNSALFFALLFVAAIRLPGGMAATFQALGPLFMVLLAWPVLGAIPSKAKVGAVALGAVGVSMVVLKGNAALDAIGIAAALGAALAVALGGTLLHKWGRPSSIISLTGWQMIVAGVELSIVAAFLGDIPATITAANLLGFVLIALVVTALAFALWFFAIQSAGAASVAPLLLMTPLTAFALDAVFNGVVPSVIQSIGVAVVIASLLLSQHIDRRAFRIAHHHAKSARQEAREQANAMARPDGRQAGPAPEQKAEFK</sequence>
<dbReference type="EMBL" id="JAUFRC010000003">
    <property type="protein sequence ID" value="MDN3714225.1"/>
    <property type="molecule type" value="Genomic_DNA"/>
</dbReference>
<dbReference type="InterPro" id="IPR037185">
    <property type="entry name" value="EmrE-like"/>
</dbReference>
<evidence type="ECO:0000256" key="1">
    <source>
        <dbReference type="ARBA" id="ARBA00004141"/>
    </source>
</evidence>
<keyword evidence="5 7" id="KW-0472">Membrane</keyword>
<reference evidence="11" key="2">
    <citation type="journal article" date="2019" name="Int. J. Syst. Evol. Microbiol.">
        <title>The Global Catalogue of Microorganisms (GCM) 10K type strain sequencing project: providing services to taxonomists for standard genome sequencing and annotation.</title>
        <authorList>
            <consortium name="The Broad Institute Genomics Platform"/>
            <consortium name="The Broad Institute Genome Sequencing Center for Infectious Disease"/>
            <person name="Wu L."/>
            <person name="Ma J."/>
        </authorList>
    </citation>
    <scope>NUCLEOTIDE SEQUENCE [LARGE SCALE GENOMIC DNA]</scope>
    <source>
        <strain evidence="11">CECT 8482</strain>
    </source>
</reference>
<reference evidence="10" key="3">
    <citation type="submission" date="2023-06" db="EMBL/GenBank/DDBJ databases">
        <authorList>
            <person name="Lucena T."/>
            <person name="Sun Q."/>
        </authorList>
    </citation>
    <scope>NUCLEOTIDE SEQUENCE</scope>
    <source>
        <strain evidence="10">CECT 8482</strain>
    </source>
</reference>
<feature type="transmembrane region" description="Helical" evidence="7">
    <location>
        <begin position="140"/>
        <end position="160"/>
    </location>
</feature>
<dbReference type="Proteomes" id="UP001243846">
    <property type="component" value="Unassembled WGS sequence"/>
</dbReference>
<organism evidence="10 11">
    <name type="scientific">Paracoccus cavernae</name>
    <dbReference type="NCBI Taxonomy" id="1571207"/>
    <lineage>
        <taxon>Bacteria</taxon>
        <taxon>Pseudomonadati</taxon>
        <taxon>Pseudomonadota</taxon>
        <taxon>Alphaproteobacteria</taxon>
        <taxon>Rhodobacterales</taxon>
        <taxon>Paracoccaceae</taxon>
        <taxon>Paracoccus</taxon>
    </lineage>
</organism>
<comment type="subcellular location">
    <subcellularLocation>
        <location evidence="1">Membrane</location>
        <topology evidence="1">Multi-pass membrane protein</topology>
    </subcellularLocation>
</comment>